<proteinExistence type="predicted"/>
<keyword evidence="1" id="KW-0472">Membrane</keyword>
<keyword evidence="3" id="KW-1185">Reference proteome</keyword>
<protein>
    <submittedName>
        <fullName evidence="2">Multicopper oxidase</fullName>
    </submittedName>
</protein>
<keyword evidence="1" id="KW-0812">Transmembrane</keyword>
<evidence type="ECO:0000313" key="3">
    <source>
        <dbReference type="Proteomes" id="UP000006691"/>
    </source>
</evidence>
<keyword evidence="1" id="KW-1133">Transmembrane helix</keyword>
<evidence type="ECO:0000313" key="2">
    <source>
        <dbReference type="EMBL" id="BAK16353.1"/>
    </source>
</evidence>
<dbReference type="PROSITE" id="PS51257">
    <property type="entry name" value="PROKAR_LIPOPROTEIN"/>
    <property type="match status" value="1"/>
</dbReference>
<gene>
    <name evidence="2" type="ordered locus">SSIL_1930</name>
</gene>
<dbReference type="KEGG" id="siv:SSIL_1930"/>
<dbReference type="EMBL" id="AP012157">
    <property type="protein sequence ID" value="BAK16353.1"/>
    <property type="molecule type" value="Genomic_DNA"/>
</dbReference>
<dbReference type="eggNOG" id="ENOG502ZD9E">
    <property type="taxonomic scope" value="Bacteria"/>
</dbReference>
<dbReference type="Proteomes" id="UP000006691">
    <property type="component" value="Chromosome"/>
</dbReference>
<reference evidence="2 3" key="2">
    <citation type="journal article" date="2012" name="J. Biosci. Bioeng.">
        <title>Complete genome sequence and characterization of the N-acylhomoserine lactone-degrading gene of the potato leaf-associated Solibacillus silvestris.</title>
        <authorList>
            <person name="Morohoshi T."/>
            <person name="Tominaga Y."/>
            <person name="Someya N."/>
            <person name="Ikeda T."/>
        </authorList>
    </citation>
    <scope>NUCLEOTIDE SEQUENCE [LARGE SCALE GENOMIC DNA]</scope>
    <source>
        <strain evidence="2 3">StLB046</strain>
    </source>
</reference>
<organism evidence="2 3">
    <name type="scientific">Solibacillus silvestris (strain StLB046)</name>
    <name type="common">Bacillus silvestris</name>
    <dbReference type="NCBI Taxonomy" id="1002809"/>
    <lineage>
        <taxon>Bacteria</taxon>
        <taxon>Bacillati</taxon>
        <taxon>Bacillota</taxon>
        <taxon>Bacilli</taxon>
        <taxon>Bacillales</taxon>
        <taxon>Caryophanaceae</taxon>
        <taxon>Solibacillus</taxon>
    </lineage>
</organism>
<name>F2F0V9_SOLSS</name>
<dbReference type="AlphaFoldDB" id="F2F0V9"/>
<reference evidence="3" key="1">
    <citation type="submission" date="2011-04" db="EMBL/GenBank/DDBJ databases">
        <title>Genome sequence of Solibacillus silvestris StLB046.</title>
        <authorList>
            <person name="Morohoshi T."/>
            <person name="Someya N."/>
            <person name="Ikeda T."/>
        </authorList>
    </citation>
    <scope>NUCLEOTIDE SEQUENCE [LARGE SCALE GENOMIC DNA]</scope>
    <source>
        <strain evidence="3">StLB046</strain>
    </source>
</reference>
<evidence type="ECO:0000256" key="1">
    <source>
        <dbReference type="SAM" id="Phobius"/>
    </source>
</evidence>
<accession>F2F0V9</accession>
<feature type="transmembrane region" description="Helical" evidence="1">
    <location>
        <begin position="7"/>
        <end position="27"/>
    </location>
</feature>
<sequence length="61" mass="6739">MLRKKVFFQMILMVNSILILTGCAGLADFSIDLPGHYSIVRTSAHNVTIAPKLVIHIGELM</sequence>
<dbReference type="HOGENOM" id="CLU_2920346_0_0_9"/>